<feature type="domain" description="Protein kinase" evidence="4">
    <location>
        <begin position="1"/>
        <end position="126"/>
    </location>
</feature>
<comment type="similarity">
    <text evidence="1">Belongs to the SIKE family.</text>
</comment>
<feature type="coiled-coil region" evidence="3">
    <location>
        <begin position="191"/>
        <end position="225"/>
    </location>
</feature>
<dbReference type="Gene3D" id="1.10.510.10">
    <property type="entry name" value="Transferase(Phosphotransferase) domain 1"/>
    <property type="match status" value="2"/>
</dbReference>
<evidence type="ECO:0000256" key="2">
    <source>
        <dbReference type="ARBA" id="ARBA00023054"/>
    </source>
</evidence>
<dbReference type="GO" id="GO:0004672">
    <property type="term" value="F:protein kinase activity"/>
    <property type="evidence" value="ECO:0007669"/>
    <property type="project" value="InterPro"/>
</dbReference>
<dbReference type="AlphaFoldDB" id="A0A9N9BK34"/>
<dbReference type="GO" id="GO:0005524">
    <property type="term" value="F:ATP binding"/>
    <property type="evidence" value="ECO:0007669"/>
    <property type="project" value="InterPro"/>
</dbReference>
<dbReference type="Pfam" id="PF05769">
    <property type="entry name" value="SIKE"/>
    <property type="match status" value="1"/>
</dbReference>
<dbReference type="InterPro" id="IPR000719">
    <property type="entry name" value="Prot_kinase_dom"/>
</dbReference>
<keyword evidence="6" id="KW-1185">Reference proteome</keyword>
<reference evidence="5" key="1">
    <citation type="submission" date="2021-06" db="EMBL/GenBank/DDBJ databases">
        <authorList>
            <person name="Kallberg Y."/>
            <person name="Tangrot J."/>
            <person name="Rosling A."/>
        </authorList>
    </citation>
    <scope>NUCLEOTIDE SEQUENCE</scope>
    <source>
        <strain evidence="5">IN212</strain>
    </source>
</reference>
<dbReference type="InterPro" id="IPR008555">
    <property type="entry name" value="SIKE"/>
</dbReference>
<organism evidence="5 6">
    <name type="scientific">Racocetra fulgida</name>
    <dbReference type="NCBI Taxonomy" id="60492"/>
    <lineage>
        <taxon>Eukaryota</taxon>
        <taxon>Fungi</taxon>
        <taxon>Fungi incertae sedis</taxon>
        <taxon>Mucoromycota</taxon>
        <taxon>Glomeromycotina</taxon>
        <taxon>Glomeromycetes</taxon>
        <taxon>Diversisporales</taxon>
        <taxon>Gigasporaceae</taxon>
        <taxon>Racocetra</taxon>
    </lineage>
</organism>
<accession>A0A9N9BK34</accession>
<sequence>MVRNEIQVLKKISEGHKNILTLREYFETLNNRELFDRICAKGSYYERDAANLIKSITEAVSYLHSNGIVHREDSYEEMQAILRADYKFEPPEYWEGITECDFIRSLLVINPDQRLTAEQALEHPWLREPLPSPIGVPGDFDLLHSVRTNFNARKTFKKAIDTVKAINHLRTHSRNHSLANLLETSKKEADEDVANRQNAQLIYENRQLNEENSELLSIIKEYETTLQIVMKKFRIQSCEIQRSKLDMQRDYEALLDEERATTSQVLSENVTLQSYISNISSLVREAYDAQTDLDTDILIESLKVENQGLKQMLNIANIVDSEADLQNS</sequence>
<dbReference type="PANTHER" id="PTHR24347">
    <property type="entry name" value="SERINE/THREONINE-PROTEIN KINASE"/>
    <property type="match status" value="1"/>
</dbReference>
<evidence type="ECO:0000313" key="5">
    <source>
        <dbReference type="EMBL" id="CAG8566901.1"/>
    </source>
</evidence>
<gene>
    <name evidence="5" type="ORF">RFULGI_LOCUS5297</name>
</gene>
<comment type="caution">
    <text evidence="5">The sequence shown here is derived from an EMBL/GenBank/DDBJ whole genome shotgun (WGS) entry which is preliminary data.</text>
</comment>
<dbReference type="Pfam" id="PF00069">
    <property type="entry name" value="Pkinase"/>
    <property type="match status" value="1"/>
</dbReference>
<evidence type="ECO:0000259" key="4">
    <source>
        <dbReference type="SMART" id="SM00220"/>
    </source>
</evidence>
<protein>
    <submittedName>
        <fullName evidence="5">5241_t:CDS:1</fullName>
    </submittedName>
</protein>
<dbReference type="EMBL" id="CAJVPZ010005868">
    <property type="protein sequence ID" value="CAG8566901.1"/>
    <property type="molecule type" value="Genomic_DNA"/>
</dbReference>
<dbReference type="SMART" id="SM00220">
    <property type="entry name" value="S_TKc"/>
    <property type="match status" value="1"/>
</dbReference>
<dbReference type="SUPFAM" id="SSF56112">
    <property type="entry name" value="Protein kinase-like (PK-like)"/>
    <property type="match status" value="1"/>
</dbReference>
<keyword evidence="2 3" id="KW-0175">Coiled coil</keyword>
<dbReference type="OrthoDB" id="21214at2759"/>
<proteinExistence type="inferred from homology"/>
<name>A0A9N9BK34_9GLOM</name>
<evidence type="ECO:0000256" key="3">
    <source>
        <dbReference type="SAM" id="Coils"/>
    </source>
</evidence>
<evidence type="ECO:0000256" key="1">
    <source>
        <dbReference type="ARBA" id="ARBA00005537"/>
    </source>
</evidence>
<dbReference type="Proteomes" id="UP000789396">
    <property type="component" value="Unassembled WGS sequence"/>
</dbReference>
<dbReference type="InterPro" id="IPR011009">
    <property type="entry name" value="Kinase-like_dom_sf"/>
</dbReference>
<evidence type="ECO:0000313" key="6">
    <source>
        <dbReference type="Proteomes" id="UP000789396"/>
    </source>
</evidence>